<name>A0ABT9BH49_9BACT</name>
<comment type="caution">
    <text evidence="2">The sequence shown here is derived from an EMBL/GenBank/DDBJ whole genome shotgun (WGS) entry which is preliminary data.</text>
</comment>
<dbReference type="EMBL" id="JAUQSY010000009">
    <property type="protein sequence ID" value="MDO7875981.1"/>
    <property type="molecule type" value="Genomic_DNA"/>
</dbReference>
<gene>
    <name evidence="2" type="ORF">Q5H93_14650</name>
</gene>
<evidence type="ECO:0000313" key="2">
    <source>
        <dbReference type="EMBL" id="MDO7875981.1"/>
    </source>
</evidence>
<feature type="compositionally biased region" description="Basic and acidic residues" evidence="1">
    <location>
        <begin position="29"/>
        <end position="38"/>
    </location>
</feature>
<evidence type="ECO:0000313" key="3">
    <source>
        <dbReference type="Proteomes" id="UP001176429"/>
    </source>
</evidence>
<accession>A0ABT9BH49</accession>
<feature type="compositionally biased region" description="Basic and acidic residues" evidence="1">
    <location>
        <begin position="102"/>
        <end position="114"/>
    </location>
</feature>
<dbReference type="Proteomes" id="UP001176429">
    <property type="component" value="Unassembled WGS sequence"/>
</dbReference>
<feature type="region of interest" description="Disordered" evidence="1">
    <location>
        <begin position="29"/>
        <end position="115"/>
    </location>
</feature>
<evidence type="ECO:0000256" key="1">
    <source>
        <dbReference type="SAM" id="MobiDB-lite"/>
    </source>
</evidence>
<proteinExistence type="predicted"/>
<keyword evidence="3" id="KW-1185">Reference proteome</keyword>
<reference evidence="2" key="1">
    <citation type="submission" date="2023-07" db="EMBL/GenBank/DDBJ databases">
        <authorList>
            <person name="Kim M.K."/>
        </authorList>
    </citation>
    <scope>NUCLEOTIDE SEQUENCE</scope>
    <source>
        <strain evidence="2">ASUV-10-1</strain>
    </source>
</reference>
<sequence length="185" mass="20884">MEKVFTLLWVLFAVVAFVVRMVKKMRDNAARETQERPARPSVPELPAASFQEMLKQMQARNVAPASSEASRSEQQSRPAVSNTRRTPGGRPMPQAKAQPARSQERTDIRPKSQERPALTPVFAAALPRASREVPIEDYWQQRARQQAELPPPSVPTVVAVRQLLARPESVRAAFVLSEILQRRHF</sequence>
<protein>
    <submittedName>
        <fullName evidence="2">Uncharacterized protein</fullName>
    </submittedName>
</protein>
<feature type="compositionally biased region" description="Low complexity" evidence="1">
    <location>
        <begin position="64"/>
        <end position="78"/>
    </location>
</feature>
<dbReference type="RefSeq" id="WP_305007311.1">
    <property type="nucleotide sequence ID" value="NZ_JAUQSY010000009.1"/>
</dbReference>
<organism evidence="2 3">
    <name type="scientific">Hymenobacter aranciens</name>
    <dbReference type="NCBI Taxonomy" id="3063996"/>
    <lineage>
        <taxon>Bacteria</taxon>
        <taxon>Pseudomonadati</taxon>
        <taxon>Bacteroidota</taxon>
        <taxon>Cytophagia</taxon>
        <taxon>Cytophagales</taxon>
        <taxon>Hymenobacteraceae</taxon>
        <taxon>Hymenobacter</taxon>
    </lineage>
</organism>